<sequence>MSDNSNSTTRPVLAHDDYTIWYENFEAYAQTKGLWQACQGLEVYPTPTDPTVLTREERTDIEAYETRKSRASGEIWLGIEESLRDKIRGVKGEPAAMLATLEAKHNQKVPGVRFKAYNDFLNISLWTELEPKLILTTLITDITNSLSFICRQRPEDFDIDMLDAELATMVALRALCDSENSDHRSFALQFLMKEDLNFVDVESTIRRNFQSKPTIKQEDVSLAMAAQVQGLCFLCDGPHFVHDCEQLPKAKQNLKTPPSSNRSQGRGRGHGSANTADSSSNATPANVSASRATEFAGKVSAFTSLFHRSRWLGSRAATDWNTNTGASSHMTPHRSWFTSYIPHRVEIRLVNDSVVYSEGISSVEFRPKGGGKSVFFHNTLHVPELASNL</sequence>
<dbReference type="EMBL" id="JARKIE010000003">
    <property type="protein sequence ID" value="KAJ7709004.1"/>
    <property type="molecule type" value="Genomic_DNA"/>
</dbReference>
<evidence type="ECO:0000313" key="4">
    <source>
        <dbReference type="Proteomes" id="UP001221757"/>
    </source>
</evidence>
<proteinExistence type="predicted"/>
<gene>
    <name evidence="3" type="ORF">B0H17DRAFT_916764</name>
</gene>
<protein>
    <recommendedName>
        <fullName evidence="2">Retrovirus-related Pol polyprotein from transposon TNT 1-94-like beta-barrel domain-containing protein</fullName>
    </recommendedName>
</protein>
<dbReference type="AlphaFoldDB" id="A0AAD7GZX5"/>
<keyword evidence="4" id="KW-1185">Reference proteome</keyword>
<feature type="region of interest" description="Disordered" evidence="1">
    <location>
        <begin position="251"/>
        <end position="286"/>
    </location>
</feature>
<feature type="non-terminal residue" evidence="3">
    <location>
        <position position="389"/>
    </location>
</feature>
<feature type="compositionally biased region" description="Low complexity" evidence="1">
    <location>
        <begin position="272"/>
        <end position="286"/>
    </location>
</feature>
<evidence type="ECO:0000313" key="3">
    <source>
        <dbReference type="EMBL" id="KAJ7709004.1"/>
    </source>
</evidence>
<name>A0AAD7GZX5_MYCRO</name>
<dbReference type="Pfam" id="PF22936">
    <property type="entry name" value="Pol_BBD"/>
    <property type="match status" value="1"/>
</dbReference>
<feature type="domain" description="Retrovirus-related Pol polyprotein from transposon TNT 1-94-like beta-barrel" evidence="2">
    <location>
        <begin position="320"/>
        <end position="389"/>
    </location>
</feature>
<accession>A0AAD7GZX5</accession>
<feature type="compositionally biased region" description="Polar residues" evidence="1">
    <location>
        <begin position="253"/>
        <end position="264"/>
    </location>
</feature>
<comment type="caution">
    <text evidence="3">The sequence shown here is derived from an EMBL/GenBank/DDBJ whole genome shotgun (WGS) entry which is preliminary data.</text>
</comment>
<reference evidence="3" key="1">
    <citation type="submission" date="2023-03" db="EMBL/GenBank/DDBJ databases">
        <title>Massive genome expansion in bonnet fungi (Mycena s.s.) driven by repeated elements and novel gene families across ecological guilds.</title>
        <authorList>
            <consortium name="Lawrence Berkeley National Laboratory"/>
            <person name="Harder C.B."/>
            <person name="Miyauchi S."/>
            <person name="Viragh M."/>
            <person name="Kuo A."/>
            <person name="Thoen E."/>
            <person name="Andreopoulos B."/>
            <person name="Lu D."/>
            <person name="Skrede I."/>
            <person name="Drula E."/>
            <person name="Henrissat B."/>
            <person name="Morin E."/>
            <person name="Kohler A."/>
            <person name="Barry K."/>
            <person name="LaButti K."/>
            <person name="Morin E."/>
            <person name="Salamov A."/>
            <person name="Lipzen A."/>
            <person name="Mereny Z."/>
            <person name="Hegedus B."/>
            <person name="Baldrian P."/>
            <person name="Stursova M."/>
            <person name="Weitz H."/>
            <person name="Taylor A."/>
            <person name="Grigoriev I.V."/>
            <person name="Nagy L.G."/>
            <person name="Martin F."/>
            <person name="Kauserud H."/>
        </authorList>
    </citation>
    <scope>NUCLEOTIDE SEQUENCE</scope>
    <source>
        <strain evidence="3">CBHHK067</strain>
    </source>
</reference>
<evidence type="ECO:0000259" key="2">
    <source>
        <dbReference type="Pfam" id="PF22936"/>
    </source>
</evidence>
<organism evidence="3 4">
    <name type="scientific">Mycena rosella</name>
    <name type="common">Pink bonnet</name>
    <name type="synonym">Agaricus rosellus</name>
    <dbReference type="NCBI Taxonomy" id="1033263"/>
    <lineage>
        <taxon>Eukaryota</taxon>
        <taxon>Fungi</taxon>
        <taxon>Dikarya</taxon>
        <taxon>Basidiomycota</taxon>
        <taxon>Agaricomycotina</taxon>
        <taxon>Agaricomycetes</taxon>
        <taxon>Agaricomycetidae</taxon>
        <taxon>Agaricales</taxon>
        <taxon>Marasmiineae</taxon>
        <taxon>Mycenaceae</taxon>
        <taxon>Mycena</taxon>
    </lineage>
</organism>
<dbReference type="Proteomes" id="UP001221757">
    <property type="component" value="Unassembled WGS sequence"/>
</dbReference>
<dbReference type="InterPro" id="IPR054722">
    <property type="entry name" value="PolX-like_BBD"/>
</dbReference>
<evidence type="ECO:0000256" key="1">
    <source>
        <dbReference type="SAM" id="MobiDB-lite"/>
    </source>
</evidence>